<dbReference type="EMBL" id="JAGINU010000004">
    <property type="protein sequence ID" value="MBP2371872.1"/>
    <property type="molecule type" value="Genomic_DNA"/>
</dbReference>
<proteinExistence type="predicted"/>
<accession>A0ABS4W6N5</accession>
<keyword evidence="2" id="KW-1185">Reference proteome</keyword>
<protein>
    <submittedName>
        <fullName evidence="1">Uncharacterized protein</fullName>
    </submittedName>
</protein>
<dbReference type="Proteomes" id="UP001519295">
    <property type="component" value="Unassembled WGS sequence"/>
</dbReference>
<sequence length="109" mass="11890">MSEPEPDTFPADAISADTVDGYGRLPAGLAGYQPVPGWSTAPESAIREVPAHERLSVHRLLESIDDLVRRHRKLAARDGADETLHAELIAAELDQQAAVLRRLGRQSRS</sequence>
<gene>
    <name evidence="1" type="ORF">JOF36_007645</name>
</gene>
<organism evidence="1 2">
    <name type="scientific">Pseudonocardia parietis</name>
    <dbReference type="NCBI Taxonomy" id="570936"/>
    <lineage>
        <taxon>Bacteria</taxon>
        <taxon>Bacillati</taxon>
        <taxon>Actinomycetota</taxon>
        <taxon>Actinomycetes</taxon>
        <taxon>Pseudonocardiales</taxon>
        <taxon>Pseudonocardiaceae</taxon>
        <taxon>Pseudonocardia</taxon>
    </lineage>
</organism>
<dbReference type="RefSeq" id="WP_210036951.1">
    <property type="nucleotide sequence ID" value="NZ_JAGINU010000004.1"/>
</dbReference>
<reference evidence="1 2" key="1">
    <citation type="submission" date="2021-03" db="EMBL/GenBank/DDBJ databases">
        <title>Sequencing the genomes of 1000 actinobacteria strains.</title>
        <authorList>
            <person name="Klenk H.-P."/>
        </authorList>
    </citation>
    <scope>NUCLEOTIDE SEQUENCE [LARGE SCALE GENOMIC DNA]</scope>
    <source>
        <strain evidence="1 2">DSM 45256</strain>
    </source>
</reference>
<evidence type="ECO:0000313" key="2">
    <source>
        <dbReference type="Proteomes" id="UP001519295"/>
    </source>
</evidence>
<evidence type="ECO:0000313" key="1">
    <source>
        <dbReference type="EMBL" id="MBP2371872.1"/>
    </source>
</evidence>
<comment type="caution">
    <text evidence="1">The sequence shown here is derived from an EMBL/GenBank/DDBJ whole genome shotgun (WGS) entry which is preliminary data.</text>
</comment>
<name>A0ABS4W6N5_9PSEU</name>